<dbReference type="HOGENOM" id="CLU_364404_0_0_6"/>
<name>D5C036_NITHN</name>
<reference evidence="5" key="1">
    <citation type="submission" date="2010-04" db="EMBL/GenBank/DDBJ databases">
        <title>Complete genome sequence of Nitrosococcus halophilus Nc4, a salt-adapted, aerobic obligate ammonia-oxidizing sulfur purple bacterium.</title>
        <authorList>
            <consortium name="US DOE Joint Genome Institute"/>
            <person name="Campbell M.A."/>
            <person name="Malfatti S.A."/>
            <person name="Chain P.S.G."/>
            <person name="Heidelberg J.F."/>
            <person name="Ward B.B."/>
            <person name="Klotz M.G."/>
        </authorList>
    </citation>
    <scope>NUCLEOTIDE SEQUENCE [LARGE SCALE GENOMIC DNA]</scope>
    <source>
        <strain evidence="5">Nc4</strain>
    </source>
</reference>
<dbReference type="OrthoDB" id="221261at2"/>
<dbReference type="Proteomes" id="UP000001844">
    <property type="component" value="Chromosome"/>
</dbReference>
<dbReference type="InterPro" id="IPR011042">
    <property type="entry name" value="6-blade_b-propeller_TolB-like"/>
</dbReference>
<dbReference type="InterPro" id="IPR011659">
    <property type="entry name" value="WD40"/>
</dbReference>
<accession>D5C036</accession>
<organism evidence="4 5">
    <name type="scientific">Nitrosococcus halophilus (strain Nc4)</name>
    <dbReference type="NCBI Taxonomy" id="472759"/>
    <lineage>
        <taxon>Bacteria</taxon>
        <taxon>Pseudomonadati</taxon>
        <taxon>Pseudomonadota</taxon>
        <taxon>Gammaproteobacteria</taxon>
        <taxon>Chromatiales</taxon>
        <taxon>Chromatiaceae</taxon>
        <taxon>Nitrosococcus</taxon>
    </lineage>
</organism>
<dbReference type="RefSeq" id="WP_013034132.1">
    <property type="nucleotide sequence ID" value="NC_013960.1"/>
</dbReference>
<dbReference type="SUPFAM" id="SSF82171">
    <property type="entry name" value="DPP6 N-terminal domain-like"/>
    <property type="match status" value="1"/>
</dbReference>
<proteinExistence type="predicted"/>
<keyword evidence="5" id="KW-1185">Reference proteome</keyword>
<dbReference type="Gene3D" id="2.120.10.30">
    <property type="entry name" value="TolB, C-terminal domain"/>
    <property type="match status" value="1"/>
</dbReference>
<dbReference type="KEGG" id="nhl:Nhal_3234"/>
<feature type="chain" id="PRO_5003069784" description="Hydrazine synthase alpha subunit middle domain-containing protein" evidence="2">
    <location>
        <begin position="28"/>
        <end position="855"/>
    </location>
</feature>
<dbReference type="Pfam" id="PF18582">
    <property type="entry name" value="HZS_alpha"/>
    <property type="match status" value="1"/>
</dbReference>
<evidence type="ECO:0000313" key="4">
    <source>
        <dbReference type="EMBL" id="ADE16283.1"/>
    </source>
</evidence>
<dbReference type="STRING" id="472759.Nhal_3234"/>
<dbReference type="EMBL" id="CP001798">
    <property type="protein sequence ID" value="ADE16283.1"/>
    <property type="molecule type" value="Genomic_DNA"/>
</dbReference>
<protein>
    <recommendedName>
        <fullName evidence="3">Hydrazine synthase alpha subunit middle domain-containing protein</fullName>
    </recommendedName>
</protein>
<gene>
    <name evidence="4" type="ordered locus">Nhal_3234</name>
</gene>
<dbReference type="AlphaFoldDB" id="D5C036"/>
<feature type="domain" description="Hydrazine synthase alpha subunit middle" evidence="3">
    <location>
        <begin position="629"/>
        <end position="686"/>
    </location>
</feature>
<feature type="region of interest" description="Disordered" evidence="1">
    <location>
        <begin position="65"/>
        <end position="117"/>
    </location>
</feature>
<dbReference type="Pfam" id="PF07676">
    <property type="entry name" value="PD40"/>
    <property type="match status" value="1"/>
</dbReference>
<feature type="signal peptide" evidence="2">
    <location>
        <begin position="1"/>
        <end position="27"/>
    </location>
</feature>
<dbReference type="InterPro" id="IPR040698">
    <property type="entry name" value="HZS_alpha_mid"/>
</dbReference>
<keyword evidence="2" id="KW-0732">Signal</keyword>
<evidence type="ECO:0000259" key="3">
    <source>
        <dbReference type="Pfam" id="PF18582"/>
    </source>
</evidence>
<sequence length="855" mass="93683">MLRFNCRVIVCALLGTLLPGSSLVAVSAEMSGQEVPPFKIAAGSSSLQGSGEWLPGAYQQLFGSKGSGTFRRLPESEDTNDTEDRYQKWEGQIDTSKEQTDTSQEESPQPDGDWSMADGIVYSRIPRTTTNIEINGEILGNLGIYDRLPDVTLRLWGFSGPGQLVYQRADGVSEILYDCLSPEPRPCVPMDAAVSPDGTRVAFSVYRAARLDNRRPRGFPVEIPNKALAREGAEAQIFTVDLATGKLTAWPHTSGTWDTGPVWLPDGRLMFTSTRAKDWLSVLGSAGHHPALQLWIAEADGSGAVRVGPHERDSAMHPWLHSKTGRVMYSSWQVVNMLPYRGLGGLQVLFGTKDNFWWVMSVDQRGGSLEAELGAHTKQASIDSGQHTLKALHFLGERANGDMCTTNYYRGNNLGGGDILCWPVEPGNVEGEGPATAPSQRATFEPRGLYLAVAGGSNDKPADEAGRVRDPEGLPDGNLLFTWLQGYCFVTNFSHFRDDVQKRELGCDAGIYRTTRIPASPSTGSSVVVDSPDWQEFMPRLVRSRQVATPSFKTVASGQCLLGGASMEAEVRNHGGEGAFPDRTPCALQGCSTHGIDLSEIVKIRFWQVLPFKRRMRESDFHGSQGIRTQILGDVPLAEDGSFLVSLPCDTPYVMAGVDSEGRAIARDQVVQSLRPGELHTCGGCHLHSTSQAPKFEESRAAQLQPVVLAQPSVPEWEWSRDVFPILQKNCATCHSGEQAPDGLTLDRPGTGEGSTYWQLAENIDTHLLPEPPPVDIHGASPPGRMDRPWLSKYIHMLFARESLLYWKAAGQRLDGRADIDRSNDINFGPDHPWTLNESDLKILAEWIESGVYAE</sequence>
<evidence type="ECO:0000313" key="5">
    <source>
        <dbReference type="Proteomes" id="UP000001844"/>
    </source>
</evidence>
<evidence type="ECO:0000256" key="2">
    <source>
        <dbReference type="SAM" id="SignalP"/>
    </source>
</evidence>
<evidence type="ECO:0000256" key="1">
    <source>
        <dbReference type="SAM" id="MobiDB-lite"/>
    </source>
</evidence>
<dbReference type="eggNOG" id="COG0823">
    <property type="taxonomic scope" value="Bacteria"/>
</dbReference>